<evidence type="ECO:0000256" key="1">
    <source>
        <dbReference type="ARBA" id="ARBA00022737"/>
    </source>
</evidence>
<dbReference type="GO" id="GO:0006270">
    <property type="term" value="P:DNA replication initiation"/>
    <property type="evidence" value="ECO:0007669"/>
    <property type="project" value="TreeGrafter"/>
</dbReference>
<evidence type="ECO:0000259" key="3">
    <source>
        <dbReference type="PROSITE" id="PS50172"/>
    </source>
</evidence>
<dbReference type="CDD" id="cd17731">
    <property type="entry name" value="BRCT_TopBP1_rpt2_like"/>
    <property type="match status" value="1"/>
</dbReference>
<keyword evidence="1" id="KW-0677">Repeat</keyword>
<evidence type="ECO:0000313" key="5">
    <source>
        <dbReference type="Proteomes" id="UP000292447"/>
    </source>
</evidence>
<keyword evidence="5" id="KW-1185">Reference proteome</keyword>
<gene>
    <name evidence="4" type="primary">MPUL0F05570</name>
    <name evidence="4" type="ORF">METSCH_F05570</name>
</gene>
<dbReference type="Pfam" id="PF12738">
    <property type="entry name" value="PTCB-BRCT"/>
    <property type="match status" value="1"/>
</dbReference>
<feature type="compositionally biased region" description="Basic residues" evidence="2">
    <location>
        <begin position="596"/>
        <end position="605"/>
    </location>
</feature>
<name>A0A4P6XTM5_9ASCO</name>
<dbReference type="Proteomes" id="UP000292447">
    <property type="component" value="Chromosome VI"/>
</dbReference>
<dbReference type="GO" id="GO:0033314">
    <property type="term" value="P:mitotic DNA replication checkpoint signaling"/>
    <property type="evidence" value="ECO:0007669"/>
    <property type="project" value="TreeGrafter"/>
</dbReference>
<evidence type="ECO:0000313" key="4">
    <source>
        <dbReference type="EMBL" id="QBM90967.1"/>
    </source>
</evidence>
<dbReference type="CDD" id="cd00027">
    <property type="entry name" value="BRCT"/>
    <property type="match status" value="1"/>
</dbReference>
<feature type="region of interest" description="Disordered" evidence="2">
    <location>
        <begin position="571"/>
        <end position="657"/>
    </location>
</feature>
<organism evidence="4 5">
    <name type="scientific">Metschnikowia aff. pulcherrima</name>
    <dbReference type="NCBI Taxonomy" id="2163413"/>
    <lineage>
        <taxon>Eukaryota</taxon>
        <taxon>Fungi</taxon>
        <taxon>Dikarya</taxon>
        <taxon>Ascomycota</taxon>
        <taxon>Saccharomycotina</taxon>
        <taxon>Pichiomycetes</taxon>
        <taxon>Metschnikowiaceae</taxon>
        <taxon>Metschnikowia</taxon>
    </lineage>
</organism>
<dbReference type="PANTHER" id="PTHR13561">
    <property type="entry name" value="DNA REPLICATION REGULATOR DPB11-RELATED"/>
    <property type="match status" value="1"/>
</dbReference>
<evidence type="ECO:0000256" key="2">
    <source>
        <dbReference type="SAM" id="MobiDB-lite"/>
    </source>
</evidence>
<dbReference type="InterPro" id="IPR001357">
    <property type="entry name" value="BRCT_dom"/>
</dbReference>
<feature type="domain" description="BRCT" evidence="3">
    <location>
        <begin position="144"/>
        <end position="211"/>
    </location>
</feature>
<dbReference type="Gene3D" id="3.40.50.10190">
    <property type="entry name" value="BRCT domain"/>
    <property type="match status" value="4"/>
</dbReference>
<dbReference type="InterPro" id="IPR059215">
    <property type="entry name" value="BRCT2_TopBP1-like"/>
</dbReference>
<dbReference type="STRING" id="2163413.A0A4P6XTM5"/>
<sequence>MTKPFLGLNFCCTGLGSLHRQQLERQIGALGGVLHVDLMSLVNYLIVGGRKTEKYKYSVRYRHDIAFVSPAAITDLHGRWVAGDDADLDINDHLLPVFSNFTVCVARVEPPSPENMSRLFAERFRTPPAQALPPVMPKDTFSAENLIETMQKLGADVSATLTSDCSVFVGTDTAGKRFKMARQWQVPVVHPLWVYDSCLRGAALHLDDYELTDQFNLYSSTLFTWKNLYLARLRPSSDKAAKLAPEKRDRALLRKSLAVWTSIMSSTHQPAKQVRESAWEDSLEGATRQETSPLKLLNTDSLAPPSLARQSTLFEGFTFWPVGLSVPEQKLLRKVVELHLGAVALAAEDSRVTHVLLLVRDGPQAHLMLSMLPNVMKRKINRKEVAVVTDWFVERSVFYNEVRQDAWCRPMDGIVPLLSRFRVCVSGFTGVELLHIEKLIGLLHLEYCDVFNAKRDLLIVNVNLFKKSLQANSPQLFEYKHQEILACPIHKHGADSRSVAAMLAKNKVNAAKKWQIPVVSVAYLWEMVEILGGQPNLQLPDIFDRAWCIYAPKSSLRSSLMDSIKAQKEIEQDTNENQEKDSETQDEDRVQLPSPRKLKDKHKYGRLVGGGESLTEKLLKSKEHGIPESDTRNGEPDISIDDENLTQVGYGSADSEKGVDELWKKLEDINDRLPKRRRTRG</sequence>
<protein>
    <submittedName>
        <fullName evidence="4">DNA replication regulator DPB11</fullName>
    </submittedName>
</protein>
<dbReference type="Pfam" id="PF00533">
    <property type="entry name" value="BRCT"/>
    <property type="match status" value="1"/>
</dbReference>
<dbReference type="EMBL" id="CP034461">
    <property type="protein sequence ID" value="QBM90967.1"/>
    <property type="molecule type" value="Genomic_DNA"/>
</dbReference>
<feature type="domain" description="BRCT" evidence="3">
    <location>
        <begin position="1"/>
        <end position="75"/>
    </location>
</feature>
<dbReference type="GO" id="GO:0007095">
    <property type="term" value="P:mitotic G2 DNA damage checkpoint signaling"/>
    <property type="evidence" value="ECO:0007669"/>
    <property type="project" value="TreeGrafter"/>
</dbReference>
<dbReference type="SUPFAM" id="SSF52113">
    <property type="entry name" value="BRCT domain"/>
    <property type="match status" value="3"/>
</dbReference>
<dbReference type="PROSITE" id="PS50172">
    <property type="entry name" value="BRCT"/>
    <property type="match status" value="2"/>
</dbReference>
<proteinExistence type="predicted"/>
<dbReference type="PANTHER" id="PTHR13561:SF20">
    <property type="entry name" value="DNA TOPOISOMERASE 2-BINDING PROTEIN 1"/>
    <property type="match status" value="1"/>
</dbReference>
<feature type="compositionally biased region" description="Basic and acidic residues" evidence="2">
    <location>
        <begin position="614"/>
        <end position="635"/>
    </location>
</feature>
<accession>A0A4P6XTM5</accession>
<dbReference type="AlphaFoldDB" id="A0A4P6XTM5"/>
<reference evidence="5" key="1">
    <citation type="submission" date="2019-03" db="EMBL/GenBank/DDBJ databases">
        <title>Snf2 controls pulcherriminic acid biosynthesis and connects pigmentation and antifungal activity of the yeast Metschnikowia pulcherrima.</title>
        <authorList>
            <person name="Gore-Lloyd D."/>
            <person name="Sumann I."/>
            <person name="Brachmann A.O."/>
            <person name="Schneeberger K."/>
            <person name="Ortiz-Merino R.A."/>
            <person name="Moreno-Beltran M."/>
            <person name="Schlaefli M."/>
            <person name="Kirner P."/>
            <person name="Santos Kron A."/>
            <person name="Wolfe K.H."/>
            <person name="Piel J."/>
            <person name="Ahrens C.H."/>
            <person name="Henk D."/>
            <person name="Freimoser F.M."/>
        </authorList>
    </citation>
    <scope>NUCLEOTIDE SEQUENCE [LARGE SCALE GENOMIC DNA]</scope>
    <source>
        <strain evidence="5">APC 1.2</strain>
    </source>
</reference>
<feature type="compositionally biased region" description="Basic and acidic residues" evidence="2">
    <location>
        <begin position="571"/>
        <end position="590"/>
    </location>
</feature>
<dbReference type="InterPro" id="IPR036420">
    <property type="entry name" value="BRCT_dom_sf"/>
</dbReference>
<dbReference type="SMART" id="SM00292">
    <property type="entry name" value="BRCT"/>
    <property type="match status" value="4"/>
</dbReference>